<dbReference type="Pfam" id="PF12840">
    <property type="entry name" value="HTH_20"/>
    <property type="match status" value="1"/>
</dbReference>
<evidence type="ECO:0000313" key="2">
    <source>
        <dbReference type="EMBL" id="UQS26978.1"/>
    </source>
</evidence>
<proteinExistence type="predicted"/>
<dbReference type="EMBL" id="CP091196">
    <property type="protein sequence ID" value="UQS26978.1"/>
    <property type="molecule type" value="Genomic_DNA"/>
</dbReference>
<sequence length="135" mass="15138">MENRPESKLPDHPVRLALLDLLAELGTVTANEASRRLGYSSGLCSFHLRQLARAGLIEEAPRGRGRIKPWRLRWDSAESHAPDDQTFSAVLHLTPRELAELTASVRELIKRFPERASGHAESRPVEVNFSAFPHP</sequence>
<dbReference type="InterPro" id="IPR011991">
    <property type="entry name" value="ArsR-like_HTH"/>
</dbReference>
<accession>A0ABY4P439</accession>
<evidence type="ECO:0000313" key="3">
    <source>
        <dbReference type="Proteomes" id="UP000830158"/>
    </source>
</evidence>
<organism evidence="2 3">
    <name type="scientific">Amycolatopsis thermalba</name>
    <dbReference type="NCBI Taxonomy" id="944492"/>
    <lineage>
        <taxon>Bacteria</taxon>
        <taxon>Bacillati</taxon>
        <taxon>Actinomycetota</taxon>
        <taxon>Actinomycetes</taxon>
        <taxon>Pseudonocardiales</taxon>
        <taxon>Pseudonocardiaceae</taxon>
        <taxon>Amycolatopsis</taxon>
    </lineage>
</organism>
<dbReference type="InterPro" id="IPR001845">
    <property type="entry name" value="HTH_ArsR_DNA-bd_dom"/>
</dbReference>
<name>A0ABY4P439_9PSEU</name>
<protein>
    <submittedName>
        <fullName evidence="2">Helix-turn-helix domain-containing protein</fullName>
    </submittedName>
</protein>
<dbReference type="Proteomes" id="UP000830158">
    <property type="component" value="Chromosome"/>
</dbReference>
<dbReference type="Gene3D" id="1.10.10.10">
    <property type="entry name" value="Winged helix-like DNA-binding domain superfamily/Winged helix DNA-binding domain"/>
    <property type="match status" value="1"/>
</dbReference>
<feature type="domain" description="HTH arsR-type" evidence="1">
    <location>
        <begin position="12"/>
        <end position="80"/>
    </location>
</feature>
<dbReference type="SMART" id="SM00418">
    <property type="entry name" value="HTH_ARSR"/>
    <property type="match status" value="1"/>
</dbReference>
<gene>
    <name evidence="2" type="ORF">L1857_31360</name>
</gene>
<dbReference type="SUPFAM" id="SSF46785">
    <property type="entry name" value="Winged helix' DNA-binding domain"/>
    <property type="match status" value="1"/>
</dbReference>
<reference evidence="2" key="1">
    <citation type="submission" date="2022-01" db="EMBL/GenBank/DDBJ databases">
        <title>PSI-footprinting approach for the identification of protein synthesis inhibitor producers.</title>
        <authorList>
            <person name="Handel F."/>
            <person name="Kulik A."/>
            <person name="Wex K.W."/>
            <person name="Berscheid A."/>
            <person name="Saur J.S."/>
            <person name="Winkler A."/>
            <person name="Wibberg D."/>
            <person name="Kalinowski J."/>
            <person name="Broetz-Oesterhelt H."/>
            <person name="Mast Y."/>
        </authorList>
    </citation>
    <scope>NUCLEOTIDE SEQUENCE</scope>
    <source>
        <strain evidence="2">KNN 49.3e</strain>
    </source>
</reference>
<dbReference type="RefSeq" id="WP_116110699.1">
    <property type="nucleotide sequence ID" value="NZ_CP091196.1"/>
</dbReference>
<dbReference type="InterPro" id="IPR036390">
    <property type="entry name" value="WH_DNA-bd_sf"/>
</dbReference>
<dbReference type="InterPro" id="IPR036388">
    <property type="entry name" value="WH-like_DNA-bd_sf"/>
</dbReference>
<dbReference type="CDD" id="cd00090">
    <property type="entry name" value="HTH_ARSR"/>
    <property type="match status" value="1"/>
</dbReference>
<evidence type="ECO:0000259" key="1">
    <source>
        <dbReference type="SMART" id="SM00418"/>
    </source>
</evidence>
<keyword evidence="3" id="KW-1185">Reference proteome</keyword>